<dbReference type="Pfam" id="PF08901">
    <property type="entry name" value="DUF1847"/>
    <property type="match status" value="1"/>
</dbReference>
<name>A0A8J6P8Y6_9BACT</name>
<dbReference type="InterPro" id="IPR014997">
    <property type="entry name" value="DUF1847"/>
</dbReference>
<proteinExistence type="predicted"/>
<evidence type="ECO:0000313" key="1">
    <source>
        <dbReference type="EMBL" id="MBC8434561.1"/>
    </source>
</evidence>
<dbReference type="Proteomes" id="UP000605201">
    <property type="component" value="Unassembled WGS sequence"/>
</dbReference>
<dbReference type="AlphaFoldDB" id="A0A8J6P8Y6"/>
<sequence length="227" mass="25659">MKDKESPGCAKCSLKDRICRVENGKGPEFCPTENYRDVIKETGKEYERPEIHEFARMASIQESECYSNRHIRPYVYHPVKPRVQEICEFAEKMGYQKLGVAFCAGLHQEARVLTKILEAQGFEVVSVICKVGGTPKETIGIKEEEKIQSGKFEPMCSPVVQADILNREKTDFNVLVGLCVGHDSLFFKYSEAFTTVLVAKDRVLGHNPAAALYTTGTYYARMLRKGF</sequence>
<gene>
    <name evidence="1" type="ORF">H8D96_21845</name>
</gene>
<comment type="caution">
    <text evidence="1">The sequence shown here is derived from an EMBL/GenBank/DDBJ whole genome shotgun (WGS) entry which is preliminary data.</text>
</comment>
<organism evidence="1 2">
    <name type="scientific">Candidatus Desulfatibia vada</name>
    <dbReference type="NCBI Taxonomy" id="2841696"/>
    <lineage>
        <taxon>Bacteria</taxon>
        <taxon>Pseudomonadati</taxon>
        <taxon>Thermodesulfobacteriota</taxon>
        <taxon>Desulfobacteria</taxon>
        <taxon>Desulfobacterales</taxon>
        <taxon>Desulfobacterales incertae sedis</taxon>
        <taxon>Candidatus Desulfatibia</taxon>
    </lineage>
</organism>
<dbReference type="EMBL" id="JACNIG010000461">
    <property type="protein sequence ID" value="MBC8434561.1"/>
    <property type="molecule type" value="Genomic_DNA"/>
</dbReference>
<reference evidence="1 2" key="1">
    <citation type="submission" date="2020-08" db="EMBL/GenBank/DDBJ databases">
        <title>Bridging the membrane lipid divide: bacteria of the FCB group superphylum have the potential to synthesize archaeal ether lipids.</title>
        <authorList>
            <person name="Villanueva L."/>
            <person name="Von Meijenfeldt F.A.B."/>
            <person name="Westbye A.B."/>
            <person name="Yadav S."/>
            <person name="Hopmans E.C."/>
            <person name="Dutilh B.E."/>
            <person name="Sinninghe Damste J.S."/>
        </authorList>
    </citation>
    <scope>NUCLEOTIDE SEQUENCE [LARGE SCALE GENOMIC DNA]</scope>
    <source>
        <strain evidence="1">NIOZ-UU17</strain>
    </source>
</reference>
<accession>A0A8J6P8Y6</accession>
<protein>
    <submittedName>
        <fullName evidence="1">DUF1847 domain-containing protein</fullName>
    </submittedName>
</protein>
<evidence type="ECO:0000313" key="2">
    <source>
        <dbReference type="Proteomes" id="UP000605201"/>
    </source>
</evidence>